<comment type="cofactor">
    <cofactor evidence="1">
        <name>Mg(2+)</name>
        <dbReference type="ChEBI" id="CHEBI:18420"/>
    </cofactor>
</comment>
<keyword evidence="7" id="KW-0809">Transit peptide</keyword>
<dbReference type="Proteomes" id="UP000007305">
    <property type="component" value="Chromosome 4"/>
</dbReference>
<keyword evidence="6" id="KW-0460">Magnesium</keyword>
<dbReference type="SUPFAM" id="SSF48239">
    <property type="entry name" value="Terpenoid cyclases/Protein prenyltransferases"/>
    <property type="match status" value="2"/>
</dbReference>
<comment type="similarity">
    <text evidence="10">Belongs to the terpene synthase family. Tpsc subfamily.</text>
</comment>
<evidence type="ECO:0000256" key="7">
    <source>
        <dbReference type="ARBA" id="ARBA00022946"/>
    </source>
</evidence>
<dbReference type="AlphaFoldDB" id="A0A804NKD3"/>
<dbReference type="InterPro" id="IPR050148">
    <property type="entry name" value="Terpene_synthase-like"/>
</dbReference>
<dbReference type="GeneID" id="103655056"/>
<dbReference type="FunCoup" id="A0A804NKD3">
    <property type="interactions" value="35"/>
</dbReference>
<reference evidence="14" key="1">
    <citation type="journal article" date="2009" name="Science">
        <title>The B73 maize genome: complexity, diversity, and dynamics.</title>
        <authorList>
            <person name="Schnable P.S."/>
            <person name="Ware D."/>
            <person name="Fulton R.S."/>
            <person name="Stein J.C."/>
            <person name="Wei F."/>
            <person name="Pasternak S."/>
            <person name="Liang C."/>
            <person name="Zhang J."/>
            <person name="Fulton L."/>
            <person name="Graves T.A."/>
            <person name="Minx P."/>
            <person name="Reily A.D."/>
            <person name="Courtney L."/>
            <person name="Kruchowski S.S."/>
            <person name="Tomlinson C."/>
            <person name="Strong C."/>
            <person name="Delehaunty K."/>
            <person name="Fronick C."/>
            <person name="Courtney B."/>
            <person name="Rock S.M."/>
            <person name="Belter E."/>
            <person name="Du F."/>
            <person name="Kim K."/>
            <person name="Abbott R.M."/>
            <person name="Cotton M."/>
            <person name="Levy A."/>
            <person name="Marchetto P."/>
            <person name="Ochoa K."/>
            <person name="Jackson S.M."/>
            <person name="Gillam B."/>
            <person name="Chen W."/>
            <person name="Yan L."/>
            <person name="Higginbotham J."/>
            <person name="Cardenas M."/>
            <person name="Waligorski J."/>
            <person name="Applebaum E."/>
            <person name="Phelps L."/>
            <person name="Falcone J."/>
            <person name="Kanchi K."/>
            <person name="Thane T."/>
            <person name="Scimone A."/>
            <person name="Thane N."/>
            <person name="Henke J."/>
            <person name="Wang T."/>
            <person name="Ruppert J."/>
            <person name="Shah N."/>
            <person name="Rotter K."/>
            <person name="Hodges J."/>
            <person name="Ingenthron E."/>
            <person name="Cordes M."/>
            <person name="Kohlberg S."/>
            <person name="Sgro J."/>
            <person name="Delgado B."/>
            <person name="Mead K."/>
            <person name="Chinwalla A."/>
            <person name="Leonard S."/>
            <person name="Crouse K."/>
            <person name="Collura K."/>
            <person name="Kudrna D."/>
            <person name="Currie J."/>
            <person name="He R."/>
            <person name="Angelova A."/>
            <person name="Rajasekar S."/>
            <person name="Mueller T."/>
            <person name="Lomeli R."/>
            <person name="Scara G."/>
            <person name="Ko A."/>
            <person name="Delaney K."/>
            <person name="Wissotski M."/>
            <person name="Lopez G."/>
            <person name="Campos D."/>
            <person name="Braidotti M."/>
            <person name="Ashley E."/>
            <person name="Golser W."/>
            <person name="Kim H."/>
            <person name="Lee S."/>
            <person name="Lin J."/>
            <person name="Dujmic Z."/>
            <person name="Kim W."/>
            <person name="Talag J."/>
            <person name="Zuccolo A."/>
            <person name="Fan C."/>
            <person name="Sebastian A."/>
            <person name="Kramer M."/>
            <person name="Spiegel L."/>
            <person name="Nascimento L."/>
            <person name="Zutavern T."/>
            <person name="Miller B."/>
            <person name="Ambroise C."/>
            <person name="Muller S."/>
            <person name="Spooner W."/>
            <person name="Narechania A."/>
            <person name="Ren L."/>
            <person name="Wei S."/>
            <person name="Kumari S."/>
            <person name="Faga B."/>
            <person name="Levy M.J."/>
            <person name="McMahan L."/>
            <person name="Van Buren P."/>
            <person name="Vaughn M.W."/>
            <person name="Ying K."/>
            <person name="Yeh C.-T."/>
            <person name="Emrich S.J."/>
            <person name="Jia Y."/>
            <person name="Kalyanaraman A."/>
            <person name="Hsia A.-P."/>
            <person name="Barbazuk W.B."/>
            <person name="Baucom R.S."/>
            <person name="Brutnell T.P."/>
            <person name="Carpita N.C."/>
            <person name="Chaparro C."/>
            <person name="Chia J.-M."/>
            <person name="Deragon J.-M."/>
            <person name="Estill J.C."/>
            <person name="Fu Y."/>
            <person name="Jeddeloh J.A."/>
            <person name="Han Y."/>
            <person name="Lee H."/>
            <person name="Li P."/>
            <person name="Lisch D.R."/>
            <person name="Liu S."/>
            <person name="Liu Z."/>
            <person name="Nagel D.H."/>
            <person name="McCann M.C."/>
            <person name="SanMiguel P."/>
            <person name="Myers A.M."/>
            <person name="Nettleton D."/>
            <person name="Nguyen J."/>
            <person name="Penning B.W."/>
            <person name="Ponnala L."/>
            <person name="Schneider K.L."/>
            <person name="Schwartz D.C."/>
            <person name="Sharma A."/>
            <person name="Soderlund C."/>
            <person name="Springer N.M."/>
            <person name="Sun Q."/>
            <person name="Wang H."/>
            <person name="Waterman M."/>
            <person name="Westerman R."/>
            <person name="Wolfgruber T.K."/>
            <person name="Yang L."/>
            <person name="Yu Y."/>
            <person name="Zhang L."/>
            <person name="Zhou S."/>
            <person name="Zhu Q."/>
            <person name="Bennetzen J.L."/>
            <person name="Dawe R.K."/>
            <person name="Jiang J."/>
            <person name="Jiang N."/>
            <person name="Presting G.G."/>
            <person name="Wessler S.R."/>
            <person name="Aluru S."/>
            <person name="Martienssen R.A."/>
            <person name="Clifton S.W."/>
            <person name="McCombie W.R."/>
            <person name="Wing R.A."/>
            <person name="Wilson R.K."/>
        </authorList>
    </citation>
    <scope>NUCLEOTIDE SEQUENCE [LARGE SCALE GENOMIC DNA]</scope>
    <source>
        <strain evidence="14">cv. B73</strain>
    </source>
</reference>
<comment type="pathway">
    <text evidence="9">Plant hormone biosynthesis; gibberellin biosynthesis.</text>
</comment>
<evidence type="ECO:0000259" key="12">
    <source>
        <dbReference type="Pfam" id="PF01397"/>
    </source>
</evidence>
<accession>A0A804NKD3</accession>
<evidence type="ECO:0000256" key="5">
    <source>
        <dbReference type="ARBA" id="ARBA00022723"/>
    </source>
</evidence>
<dbReference type="GO" id="GO:0009686">
    <property type="term" value="P:gibberellin biosynthetic process"/>
    <property type="evidence" value="ECO:0000318"/>
    <property type="project" value="GO_Central"/>
</dbReference>
<dbReference type="OrthoDB" id="2343925at2759"/>
<dbReference type="RefSeq" id="XP_020408032.1">
    <property type="nucleotide sequence ID" value="XM_020552443.1"/>
</dbReference>
<feature type="domain" description="Terpene synthase N-terminal" evidence="12">
    <location>
        <begin position="259"/>
        <end position="458"/>
    </location>
</feature>
<comment type="pathway">
    <text evidence="3">Hormone biosynthesis.</text>
</comment>
<dbReference type="SFLD" id="SFLDG01014">
    <property type="entry name" value="Terpene_Cyclase_Like_1_N-term"/>
    <property type="match status" value="1"/>
</dbReference>
<dbReference type="InterPro" id="IPR008949">
    <property type="entry name" value="Isoprenoid_synthase_dom_sf"/>
</dbReference>
<reference evidence="13" key="3">
    <citation type="submission" date="2021-05" db="UniProtKB">
        <authorList>
            <consortium name="EnsemblPlants"/>
        </authorList>
    </citation>
    <scope>IDENTIFICATION</scope>
    <source>
        <strain evidence="13">cv. B73</strain>
    </source>
</reference>
<keyword evidence="5" id="KW-0479">Metal-binding</keyword>
<evidence type="ECO:0000313" key="14">
    <source>
        <dbReference type="Proteomes" id="UP000007305"/>
    </source>
</evidence>
<dbReference type="Gene3D" id="1.10.600.10">
    <property type="entry name" value="Farnesyl Diphosphate Synthase"/>
    <property type="match status" value="1"/>
</dbReference>
<dbReference type="EC" id="5.5.1.13" evidence="11"/>
<dbReference type="GO" id="GO:0009507">
    <property type="term" value="C:chloroplast"/>
    <property type="evidence" value="ECO:0000318"/>
    <property type="project" value="GO_Central"/>
</dbReference>
<evidence type="ECO:0000256" key="4">
    <source>
        <dbReference type="ARBA" id="ARBA00022640"/>
    </source>
</evidence>
<dbReference type="EnsemblPlants" id="Zm00001eb167120_T002">
    <property type="protein sequence ID" value="Zm00001eb167120_P002"/>
    <property type="gene ID" value="Zm00001eb167120"/>
</dbReference>
<dbReference type="GO" id="GO:0009905">
    <property type="term" value="F:ent-copalyl diphosphate synthase activity"/>
    <property type="evidence" value="ECO:0007669"/>
    <property type="project" value="UniProtKB-EC"/>
</dbReference>
<organism evidence="13 14">
    <name type="scientific">Zea mays</name>
    <name type="common">Maize</name>
    <dbReference type="NCBI Taxonomy" id="4577"/>
    <lineage>
        <taxon>Eukaryota</taxon>
        <taxon>Viridiplantae</taxon>
        <taxon>Streptophyta</taxon>
        <taxon>Embryophyta</taxon>
        <taxon>Tracheophyta</taxon>
        <taxon>Spermatophyta</taxon>
        <taxon>Magnoliopsida</taxon>
        <taxon>Liliopsida</taxon>
        <taxon>Poales</taxon>
        <taxon>Poaceae</taxon>
        <taxon>PACMAD clade</taxon>
        <taxon>Panicoideae</taxon>
        <taxon>Andropogonodae</taxon>
        <taxon>Andropogoneae</taxon>
        <taxon>Tripsacinae</taxon>
        <taxon>Zea</taxon>
    </lineage>
</organism>
<dbReference type="InParanoid" id="A0A804NKD3"/>
<protein>
    <recommendedName>
        <fullName evidence="11">ent-copalyl diphosphate synthase</fullName>
        <ecNumber evidence="11">5.5.1.13</ecNumber>
    </recommendedName>
</protein>
<dbReference type="SFLD" id="SFLDG01605">
    <property type="entry name" value="Terpene_Cyclase_Like_1_N-term"/>
    <property type="match status" value="1"/>
</dbReference>
<dbReference type="GO" id="GO:0000287">
    <property type="term" value="F:magnesium ion binding"/>
    <property type="evidence" value="ECO:0000318"/>
    <property type="project" value="GO_Central"/>
</dbReference>
<evidence type="ECO:0000256" key="10">
    <source>
        <dbReference type="ARBA" id="ARBA00038099"/>
    </source>
</evidence>
<dbReference type="Gene3D" id="1.50.10.130">
    <property type="entry name" value="Terpene synthase, N-terminal domain"/>
    <property type="match status" value="1"/>
</dbReference>
<dbReference type="InterPro" id="IPR008930">
    <property type="entry name" value="Terpenoid_cyclase/PrenylTrfase"/>
</dbReference>
<keyword evidence="4" id="KW-0934">Plastid</keyword>
<name>A0A804NKD3_MAIZE</name>
<keyword evidence="8" id="KW-0413">Isomerase</keyword>
<sequence>MSPWQCMPSTATLLHVHQVTDATRRLPPIRFSHLNAPNPRPRPGCAMGATKGEKLKTLGHDLLVPATPQHKDKQSGMPEMIEAIRVALRSMGDGEISISAYDTAWVALVRSLNNNGDDGPEFPSCIDWIAQNQLPDGSWGHDIFFLAQDRIINTLACVIALKSWKIHDDACTKGLSFITENMWRLTRDDENWALSGFEIIFPMLLEKAKHLGIDIPLDDPMLEAIRAKRELKLNKIPREALHAEPTTFLLSIEGMPGLDWKRLRKLQCPDGSYMSSPAPTAYALMQTGDAKCFEFLDKLIDKFNGGVPFVYPMEMFGRLWAVDRLERLGISGYFKSEIEDYLDYVYRHWSEEGLAYTKGCLVKDIDDTAMGFRLLRLHGYDHVSPCVFKRFENGDGQFVCYARQSSQSVSAMYNLYRAADQASFPGDDDDHVLRRARSYSRAFLRQRRASGQLNDKWIISEGLPDEVGYGLDFPWGASLPRIETRMYLEQYGGSRDVWIGKVLYRMNMVSNDMYLEVAKVDFSNFQRLCRLEWHDLKRWCDKSDLETYGVAPGGALRAYFLAAACIFEPGQAAERLAWARAAVLAKAISCCLLSNNDTCACNKTTAEWLVREFTNGDNVAGYYYDYNPARRDDDEPNSPAWGASSLAGVLRELVHLQASGNAAVAECLRGAWMEWLMAWTEKETEEASHAGDTALLLARTVEICSGRLRGTEQDLELRLPDYSKLQQLTRCICSRLATEAPALIESNVLKQNGETMDKVDALDRMVGLEMRELAQCVFRSGGSSVDRETRQTFLHVTKSYYYVALCSPETLEHHISKVLFEDVV</sequence>
<comment type="subcellular location">
    <subcellularLocation>
        <location evidence="2">Plastid</location>
        <location evidence="2">Chloroplast</location>
    </subcellularLocation>
</comment>
<evidence type="ECO:0000313" key="13">
    <source>
        <dbReference type="EnsemblPlants" id="Zm00001eb167120_P002"/>
    </source>
</evidence>
<dbReference type="InterPro" id="IPR036965">
    <property type="entry name" value="Terpene_synth_N_sf"/>
</dbReference>
<evidence type="ECO:0000256" key="1">
    <source>
        <dbReference type="ARBA" id="ARBA00001946"/>
    </source>
</evidence>
<reference evidence="13" key="2">
    <citation type="submission" date="2019-07" db="EMBL/GenBank/DDBJ databases">
        <authorList>
            <person name="Seetharam A."/>
            <person name="Woodhouse M."/>
            <person name="Cannon E."/>
        </authorList>
    </citation>
    <scope>NUCLEOTIDE SEQUENCE [LARGE SCALE GENOMIC DNA]</scope>
    <source>
        <strain evidence="13">cv. B73</strain>
    </source>
</reference>
<dbReference type="Gramene" id="Zm00001eb167120_T002">
    <property type="protein sequence ID" value="Zm00001eb167120_P002"/>
    <property type="gene ID" value="Zm00001eb167120"/>
</dbReference>
<dbReference type="FunFam" id="1.50.10.130:FF:000002">
    <property type="entry name" value="Ent-copalyl diphosphate synthase, chloroplastic"/>
    <property type="match status" value="1"/>
</dbReference>
<evidence type="ECO:0000256" key="11">
    <source>
        <dbReference type="ARBA" id="ARBA00038877"/>
    </source>
</evidence>
<evidence type="ECO:0000256" key="8">
    <source>
        <dbReference type="ARBA" id="ARBA00023235"/>
    </source>
</evidence>
<evidence type="ECO:0000256" key="9">
    <source>
        <dbReference type="ARBA" id="ARBA00037909"/>
    </source>
</evidence>
<dbReference type="Pfam" id="PF01397">
    <property type="entry name" value="Terpene_synth"/>
    <property type="match status" value="1"/>
</dbReference>
<evidence type="ECO:0000256" key="2">
    <source>
        <dbReference type="ARBA" id="ARBA00004229"/>
    </source>
</evidence>
<dbReference type="Gene3D" id="1.50.10.160">
    <property type="match status" value="1"/>
</dbReference>
<gene>
    <name evidence="13" type="primary">LOC103655056</name>
</gene>
<proteinExistence type="inferred from homology"/>
<dbReference type="SUPFAM" id="SSF48576">
    <property type="entry name" value="Terpenoid synthases"/>
    <property type="match status" value="1"/>
</dbReference>
<dbReference type="FunFam" id="1.50.10.160:FF:000001">
    <property type="entry name" value="Ent-copalyl diphosphate synthase"/>
    <property type="match status" value="1"/>
</dbReference>
<evidence type="ECO:0000256" key="6">
    <source>
        <dbReference type="ARBA" id="ARBA00022842"/>
    </source>
</evidence>
<dbReference type="GO" id="GO:0010333">
    <property type="term" value="F:terpene synthase activity"/>
    <property type="evidence" value="ECO:0000318"/>
    <property type="project" value="GO_Central"/>
</dbReference>
<dbReference type="PANTHER" id="PTHR31739:SF4">
    <property type="entry name" value="ENT-COPALYL DIPHOSPHATE SYNTHASE, CHLOROPLASTIC"/>
    <property type="match status" value="1"/>
</dbReference>
<dbReference type="InterPro" id="IPR001906">
    <property type="entry name" value="Terpene_synth_N"/>
</dbReference>
<keyword evidence="14" id="KW-1185">Reference proteome</keyword>
<dbReference type="FunFam" id="1.10.600.10:FF:000024">
    <property type="entry name" value="Ent-copalyl diphosphate synthase"/>
    <property type="match status" value="1"/>
</dbReference>
<dbReference type="PANTHER" id="PTHR31739">
    <property type="entry name" value="ENT-COPALYL DIPHOSPHATE SYNTHASE, CHLOROPLASTIC"/>
    <property type="match status" value="1"/>
</dbReference>
<evidence type="ECO:0000256" key="3">
    <source>
        <dbReference type="ARBA" id="ARBA00004972"/>
    </source>
</evidence>